<dbReference type="NCBIfam" id="TIGR01528">
    <property type="entry name" value="NMN_trans_PnuC"/>
    <property type="match status" value="1"/>
</dbReference>
<protein>
    <recommendedName>
        <fullName evidence="4">Nicotinamide riboside transporter PnuC</fullName>
    </recommendedName>
</protein>
<accession>A0A7H0VB22</accession>
<name>A0A7H0VB22_9FLAO</name>
<sequence length="184" mass="21106">MRALRWNSLEVLAVISSLLYTILLSYESIWSWLFAILASIFFSVLCFRRKIYAELALQGFYLATAVYGYLNWGAEFKTLPPLDLNIHLYIIAACIFLIGISGYALSHFTDSKLPYLDSFTTISSIAATILMVNFYPENWIYWIVIDTVSIWLYFQRGLKLSALLFLIYTLLSINGYLLWSGALS</sequence>
<organism evidence="11 12">
    <name type="scientific">Croceimicrobium hydrocarbonivorans</name>
    <dbReference type="NCBI Taxonomy" id="2761580"/>
    <lineage>
        <taxon>Bacteria</taxon>
        <taxon>Pseudomonadati</taxon>
        <taxon>Bacteroidota</taxon>
        <taxon>Flavobacteriia</taxon>
        <taxon>Flavobacteriales</taxon>
        <taxon>Owenweeksiaceae</taxon>
        <taxon>Croceimicrobium</taxon>
    </lineage>
</organism>
<dbReference type="PANTHER" id="PTHR36122">
    <property type="entry name" value="NICOTINAMIDE RIBOSIDE TRANSPORTER PNUC"/>
    <property type="match status" value="1"/>
</dbReference>
<evidence type="ECO:0000256" key="5">
    <source>
        <dbReference type="ARBA" id="ARBA00022448"/>
    </source>
</evidence>
<keyword evidence="7 10" id="KW-0812">Transmembrane</keyword>
<feature type="transmembrane region" description="Helical" evidence="10">
    <location>
        <begin position="86"/>
        <end position="106"/>
    </location>
</feature>
<evidence type="ECO:0000256" key="7">
    <source>
        <dbReference type="ARBA" id="ARBA00022692"/>
    </source>
</evidence>
<dbReference type="Pfam" id="PF04973">
    <property type="entry name" value="NMN_transporter"/>
    <property type="match status" value="1"/>
</dbReference>
<keyword evidence="5" id="KW-0813">Transport</keyword>
<dbReference type="KEGG" id="chyd:H4K34_11075"/>
<evidence type="ECO:0000256" key="2">
    <source>
        <dbReference type="ARBA" id="ARBA00004651"/>
    </source>
</evidence>
<evidence type="ECO:0000256" key="4">
    <source>
        <dbReference type="ARBA" id="ARBA00017522"/>
    </source>
</evidence>
<feature type="transmembrane region" description="Helical" evidence="10">
    <location>
        <begin position="138"/>
        <end position="154"/>
    </location>
</feature>
<dbReference type="RefSeq" id="WP_210757488.1">
    <property type="nucleotide sequence ID" value="NZ_CP060139.1"/>
</dbReference>
<evidence type="ECO:0000256" key="10">
    <source>
        <dbReference type="SAM" id="Phobius"/>
    </source>
</evidence>
<evidence type="ECO:0000256" key="9">
    <source>
        <dbReference type="ARBA" id="ARBA00023136"/>
    </source>
</evidence>
<evidence type="ECO:0000313" key="11">
    <source>
        <dbReference type="EMBL" id="QNR22920.1"/>
    </source>
</evidence>
<dbReference type="PANTHER" id="PTHR36122:SF2">
    <property type="entry name" value="NICOTINAMIDE RIBOSIDE TRANSPORTER PNUC"/>
    <property type="match status" value="1"/>
</dbReference>
<keyword evidence="8 10" id="KW-1133">Transmembrane helix</keyword>
<evidence type="ECO:0000256" key="3">
    <source>
        <dbReference type="ARBA" id="ARBA00006669"/>
    </source>
</evidence>
<feature type="transmembrane region" description="Helical" evidence="10">
    <location>
        <begin position="113"/>
        <end position="132"/>
    </location>
</feature>
<comment type="similarity">
    <text evidence="3">Belongs to the nicotinamide ribonucleoside (NR) uptake permease (TC 4.B.1) family.</text>
</comment>
<feature type="transmembrane region" description="Helical" evidence="10">
    <location>
        <begin position="7"/>
        <end position="23"/>
    </location>
</feature>
<comment type="function">
    <text evidence="1">Required for nicotinamide riboside transport across the inner membrane.</text>
</comment>
<feature type="transmembrane region" description="Helical" evidence="10">
    <location>
        <begin position="161"/>
        <end position="179"/>
    </location>
</feature>
<feature type="transmembrane region" description="Helical" evidence="10">
    <location>
        <begin position="29"/>
        <end position="48"/>
    </location>
</feature>
<proteinExistence type="inferred from homology"/>
<dbReference type="InterPro" id="IPR006419">
    <property type="entry name" value="NMN_transpt_PnuC"/>
</dbReference>
<keyword evidence="9 10" id="KW-0472">Membrane</keyword>
<evidence type="ECO:0000256" key="1">
    <source>
        <dbReference type="ARBA" id="ARBA00002672"/>
    </source>
</evidence>
<dbReference type="GO" id="GO:0005886">
    <property type="term" value="C:plasma membrane"/>
    <property type="evidence" value="ECO:0007669"/>
    <property type="project" value="UniProtKB-SubCell"/>
</dbReference>
<comment type="subcellular location">
    <subcellularLocation>
        <location evidence="2">Cell membrane</location>
        <topology evidence="2">Multi-pass membrane protein</topology>
    </subcellularLocation>
</comment>
<gene>
    <name evidence="11" type="ORF">H4K34_11075</name>
</gene>
<keyword evidence="12" id="KW-1185">Reference proteome</keyword>
<dbReference type="AlphaFoldDB" id="A0A7H0VB22"/>
<evidence type="ECO:0000256" key="8">
    <source>
        <dbReference type="ARBA" id="ARBA00022989"/>
    </source>
</evidence>
<dbReference type="Proteomes" id="UP000516305">
    <property type="component" value="Chromosome"/>
</dbReference>
<keyword evidence="6" id="KW-1003">Cell membrane</keyword>
<feature type="transmembrane region" description="Helical" evidence="10">
    <location>
        <begin position="55"/>
        <end position="74"/>
    </location>
</feature>
<dbReference type="GO" id="GO:0034257">
    <property type="term" value="F:nicotinamide riboside transmembrane transporter activity"/>
    <property type="evidence" value="ECO:0007669"/>
    <property type="project" value="InterPro"/>
</dbReference>
<evidence type="ECO:0000313" key="12">
    <source>
        <dbReference type="Proteomes" id="UP000516305"/>
    </source>
</evidence>
<evidence type="ECO:0000256" key="6">
    <source>
        <dbReference type="ARBA" id="ARBA00022475"/>
    </source>
</evidence>
<reference evidence="11 12" key="1">
    <citation type="submission" date="2020-08" db="EMBL/GenBank/DDBJ databases">
        <title>Croceimicrobium hydrocarbonivorans gen. nov., sp. nov., a novel marine bacterium isolated from a bacterial consortium that degrades polyethylene terephthalate.</title>
        <authorList>
            <person name="Liu R."/>
        </authorList>
    </citation>
    <scope>NUCLEOTIDE SEQUENCE [LARGE SCALE GENOMIC DNA]</scope>
    <source>
        <strain evidence="11 12">A20-9</strain>
    </source>
</reference>
<dbReference type="EMBL" id="CP060139">
    <property type="protein sequence ID" value="QNR22920.1"/>
    <property type="molecule type" value="Genomic_DNA"/>
</dbReference>